<keyword evidence="2" id="KW-1185">Reference proteome</keyword>
<sequence length="554" mass="63051">MLDSVDVDAAVFCKKIYDCLRCAVCDKGSGGRLRFACGHTACTDCANSSDCSLCFTNSQTSQPVVDDVLKARVENAGNLLTSYQDLFSLDVYKKQKLSEKLKIEKQLFPACIQAPSKYYNKRKSSCNSFKGKENQLLFLGEEVSSLKNIKMDHKINLVKNWLADNEQIQRKPLVDLNVNQQRIINDNNTLIANNFTASKKRKKSTLKSLKSKKQKFSDNVNSDQKHYFKNKEIFLGDEIDAYTKNQNNPDTVQVDDEPIIIDDSQTDVVDKDKEAWLKVLETHMNELNEQTKESNKIWGETVDMVVIKPTESDQYKVPFYKKSCLKDPCKICDEIVSENSLNSTENNEVTIVVTNNLFVTTIKVSKDFETNVNTKSIEVQTEGIQIKTVQNSNDKNLNDKASFICSKVDQEILKNNFVKTNTNNAPVIFSEDLFSEERPVNISKLNKVNSDVQYICNIDANSRKREHLVIDESDSDDSSVLPNHMEVKADIHRSCTEFDYGVLSEVRNEVEHSQKSRRPARGLTPDSSNSSEKENYHPNKPKKAKRDKKNTHKK</sequence>
<protein>
    <submittedName>
        <fullName evidence="1">Uncharacterized protein</fullName>
    </submittedName>
</protein>
<reference evidence="1 2" key="1">
    <citation type="journal article" date="2021" name="Front. Genet.">
        <title>Chromosome-Level Genome Assembly Reveals Significant Gene Expansion in the Toll and IMD Signaling Pathways of Dendrolimus kikuchii.</title>
        <authorList>
            <person name="Zhou J."/>
            <person name="Wu P."/>
            <person name="Xiong Z."/>
            <person name="Liu N."/>
            <person name="Zhao N."/>
            <person name="Ji M."/>
            <person name="Qiu Y."/>
            <person name="Yang B."/>
        </authorList>
    </citation>
    <scope>NUCLEOTIDE SEQUENCE [LARGE SCALE GENOMIC DNA]</scope>
    <source>
        <strain evidence="1">Ann1</strain>
    </source>
</reference>
<organism evidence="1 2">
    <name type="scientific">Dendrolimus kikuchii</name>
    <dbReference type="NCBI Taxonomy" id="765133"/>
    <lineage>
        <taxon>Eukaryota</taxon>
        <taxon>Metazoa</taxon>
        <taxon>Ecdysozoa</taxon>
        <taxon>Arthropoda</taxon>
        <taxon>Hexapoda</taxon>
        <taxon>Insecta</taxon>
        <taxon>Pterygota</taxon>
        <taxon>Neoptera</taxon>
        <taxon>Endopterygota</taxon>
        <taxon>Lepidoptera</taxon>
        <taxon>Glossata</taxon>
        <taxon>Ditrysia</taxon>
        <taxon>Bombycoidea</taxon>
        <taxon>Lasiocampidae</taxon>
        <taxon>Dendrolimus</taxon>
    </lineage>
</organism>
<name>A0ACC1CV82_9NEOP</name>
<evidence type="ECO:0000313" key="2">
    <source>
        <dbReference type="Proteomes" id="UP000824533"/>
    </source>
</evidence>
<comment type="caution">
    <text evidence="1">The sequence shown here is derived from an EMBL/GenBank/DDBJ whole genome shotgun (WGS) entry which is preliminary data.</text>
</comment>
<dbReference type="EMBL" id="CM034401">
    <property type="protein sequence ID" value="KAJ0175579.1"/>
    <property type="molecule type" value="Genomic_DNA"/>
</dbReference>
<evidence type="ECO:0000313" key="1">
    <source>
        <dbReference type="EMBL" id="KAJ0175579.1"/>
    </source>
</evidence>
<dbReference type="Proteomes" id="UP000824533">
    <property type="component" value="Linkage Group LG15"/>
</dbReference>
<accession>A0ACC1CV82</accession>
<proteinExistence type="predicted"/>
<gene>
    <name evidence="1" type="ORF">K1T71_008738</name>
</gene>